<dbReference type="PANTHER" id="PTHR38444:SF1">
    <property type="entry name" value="ENTEROBACTIN BIOSYNTHESIS PROTEIN YBDZ"/>
    <property type="match status" value="1"/>
</dbReference>
<dbReference type="RefSeq" id="WP_189111808.1">
    <property type="nucleotide sequence ID" value="NZ_BMMV01000040.1"/>
</dbReference>
<keyword evidence="3" id="KW-1185">Reference proteome</keyword>
<comment type="caution">
    <text evidence="2">The sequence shown here is derived from an EMBL/GenBank/DDBJ whole genome shotgun (WGS) entry which is preliminary data.</text>
</comment>
<evidence type="ECO:0000313" key="3">
    <source>
        <dbReference type="Proteomes" id="UP000660265"/>
    </source>
</evidence>
<dbReference type="InterPro" id="IPR005153">
    <property type="entry name" value="MbtH-like_dom"/>
</dbReference>
<dbReference type="Pfam" id="PF03621">
    <property type="entry name" value="MbtH"/>
    <property type="match status" value="1"/>
</dbReference>
<evidence type="ECO:0000259" key="1">
    <source>
        <dbReference type="SMART" id="SM00923"/>
    </source>
</evidence>
<evidence type="ECO:0000313" key="2">
    <source>
        <dbReference type="EMBL" id="GGK29841.1"/>
    </source>
</evidence>
<reference evidence="3" key="1">
    <citation type="journal article" date="2019" name="Int. J. Syst. Evol. Microbiol.">
        <title>The Global Catalogue of Microorganisms (GCM) 10K type strain sequencing project: providing services to taxonomists for standard genome sequencing and annotation.</title>
        <authorList>
            <consortium name="The Broad Institute Genomics Platform"/>
            <consortium name="The Broad Institute Genome Sequencing Center for Infectious Disease"/>
            <person name="Wu L."/>
            <person name="Ma J."/>
        </authorList>
    </citation>
    <scope>NUCLEOTIDE SEQUENCE [LARGE SCALE GENOMIC DNA]</scope>
    <source>
        <strain evidence="3">CGMCC 4.7275</strain>
    </source>
</reference>
<organism evidence="2 3">
    <name type="scientific">Streptomyces camponoticapitis</name>
    <dbReference type="NCBI Taxonomy" id="1616125"/>
    <lineage>
        <taxon>Bacteria</taxon>
        <taxon>Bacillati</taxon>
        <taxon>Actinomycetota</taxon>
        <taxon>Actinomycetes</taxon>
        <taxon>Kitasatosporales</taxon>
        <taxon>Streptomycetaceae</taxon>
        <taxon>Streptomyces</taxon>
    </lineage>
</organism>
<dbReference type="InterPro" id="IPR038020">
    <property type="entry name" value="MbtH-like_sf"/>
</dbReference>
<dbReference type="Proteomes" id="UP000660265">
    <property type="component" value="Unassembled WGS sequence"/>
</dbReference>
<dbReference type="Gene3D" id="3.90.820.10">
    <property type="entry name" value="Structural Genomics, Unknown Function 30-nov-00 1gh9 Mol_id"/>
    <property type="match status" value="1"/>
</dbReference>
<dbReference type="EMBL" id="BMMV01000040">
    <property type="protein sequence ID" value="GGK29841.1"/>
    <property type="molecule type" value="Genomic_DNA"/>
</dbReference>
<accession>A0ABQ2EZT3</accession>
<dbReference type="InterPro" id="IPR037407">
    <property type="entry name" value="MLP_fam"/>
</dbReference>
<dbReference type="SUPFAM" id="SSF160582">
    <property type="entry name" value="MbtH-like"/>
    <property type="match status" value="1"/>
</dbReference>
<dbReference type="SMART" id="SM00923">
    <property type="entry name" value="MbtH"/>
    <property type="match status" value="1"/>
</dbReference>
<feature type="domain" description="MbtH-like" evidence="1">
    <location>
        <begin position="1"/>
        <end position="49"/>
    </location>
</feature>
<sequence length="60" mass="7128">MSDTMDRYKVVVNDEEQYSIWPEHRHEPAGWHAVGFSGEKPECLEHIEKIWTDMTPKSLR</sequence>
<proteinExistence type="predicted"/>
<dbReference type="PANTHER" id="PTHR38444">
    <property type="entry name" value="ENTEROBACTIN BIOSYNTHESIS PROTEIN YBDZ"/>
    <property type="match status" value="1"/>
</dbReference>
<protein>
    <recommendedName>
        <fullName evidence="1">MbtH-like domain-containing protein</fullName>
    </recommendedName>
</protein>
<name>A0ABQ2EZT3_9ACTN</name>
<gene>
    <name evidence="2" type="ORF">GCM10011583_72180</name>
</gene>